<protein>
    <submittedName>
        <fullName evidence="5">ABC-F family ATP-binding cassette domain-containing protein</fullName>
    </submittedName>
</protein>
<dbReference type="PANTHER" id="PTHR42855:SF2">
    <property type="entry name" value="DRUG RESISTANCE ABC TRANSPORTER,ATP-BINDING PROTEIN"/>
    <property type="match status" value="1"/>
</dbReference>
<dbReference type="EMBL" id="CP048113">
    <property type="protein sequence ID" value="QHS59391.1"/>
    <property type="molecule type" value="Genomic_DNA"/>
</dbReference>
<dbReference type="InterPro" id="IPR003439">
    <property type="entry name" value="ABC_transporter-like_ATP-bd"/>
</dbReference>
<keyword evidence="6" id="KW-1185">Reference proteome</keyword>
<dbReference type="GO" id="GO:0016887">
    <property type="term" value="F:ATP hydrolysis activity"/>
    <property type="evidence" value="ECO:0007669"/>
    <property type="project" value="InterPro"/>
</dbReference>
<dbReference type="InterPro" id="IPR051309">
    <property type="entry name" value="ABCF_ATPase"/>
</dbReference>
<dbReference type="KEGG" id="chih:GWR21_07270"/>
<keyword evidence="2 5" id="KW-0067">ATP-binding</keyword>
<evidence type="ECO:0000313" key="5">
    <source>
        <dbReference type="EMBL" id="QHS59391.1"/>
    </source>
</evidence>
<keyword evidence="3" id="KW-0175">Coiled coil</keyword>
<dbReference type="RefSeq" id="WP_162331088.1">
    <property type="nucleotide sequence ID" value="NZ_CP048113.1"/>
</dbReference>
<feature type="domain" description="ABC transporter" evidence="4">
    <location>
        <begin position="3"/>
        <end position="236"/>
    </location>
</feature>
<reference evidence="5 6" key="1">
    <citation type="submission" date="2020-01" db="EMBL/GenBank/DDBJ databases">
        <title>Complete genome sequence of Chitinophaga sp. H33E-04 isolated from quinoa roots.</title>
        <authorList>
            <person name="Weon H.-Y."/>
            <person name="Lee S.A."/>
        </authorList>
    </citation>
    <scope>NUCLEOTIDE SEQUENCE [LARGE SCALE GENOMIC DNA]</scope>
    <source>
        <strain evidence="5 6">H33E-04</strain>
    </source>
</reference>
<dbReference type="AlphaFoldDB" id="A0A6B9ZD18"/>
<dbReference type="CDD" id="cd03221">
    <property type="entry name" value="ABCF_EF-3"/>
    <property type="match status" value="1"/>
</dbReference>
<dbReference type="Proteomes" id="UP000476411">
    <property type="component" value="Chromosome"/>
</dbReference>
<accession>A0A6B9ZD18</accession>
<dbReference type="PROSITE" id="PS50893">
    <property type="entry name" value="ABC_TRANSPORTER_2"/>
    <property type="match status" value="2"/>
</dbReference>
<dbReference type="PANTHER" id="PTHR42855">
    <property type="entry name" value="ABC TRANSPORTER ATP-BINDING SUBUNIT"/>
    <property type="match status" value="1"/>
</dbReference>
<sequence>MGLIIRSLSYLHPDNAELFHDLNFILNDGEKAALVGINGAGKSTLLRLISGALQPTSGEISWSEKPWYVPQHLGEFDALSVAKAMEADTKLGALHAILNGDTDPCYFNALDDDWDIENSVRKVLEKWGLGNINENRLLGSLSGGQKTRVFLSAMDMNSPDLILLDEPSNHLDVRMRAKLYDMILHSKSTMLIVSHDRRLLNLMNKTLELSEKGIEVFGGNFDFYQQQKMEKVNALRARLNEQSRALKESARKAGDMADHRAQQELKGRSYGLSNSIPQIIAGGLKNKAERSTARMLNAHEEKISTLLHNIEALKAQIQEYETLKIDIRNPEITPGELLIDITDINFRYTESALWSHLSFQIRSGERVRIEGENGSGKTTLLKIITRELKPWEGTYSSADFSYFYLDQQYAMLDPEMTIYEQMQEYNRRGLVREELEELLVCAQFDRESFDRKCAGLSGGEKMKLSLSCLLAGKQAPEVLILDEPTNNLDIQSLAILTLAVKNFKGTLLVISHDEYFIDEIGIDYRISLT</sequence>
<dbReference type="Gene3D" id="3.40.50.300">
    <property type="entry name" value="P-loop containing nucleotide triphosphate hydrolases"/>
    <property type="match status" value="2"/>
</dbReference>
<dbReference type="Pfam" id="PF00005">
    <property type="entry name" value="ABC_tran"/>
    <property type="match status" value="2"/>
</dbReference>
<proteinExistence type="predicted"/>
<dbReference type="InterPro" id="IPR027417">
    <property type="entry name" value="P-loop_NTPase"/>
</dbReference>
<evidence type="ECO:0000313" key="6">
    <source>
        <dbReference type="Proteomes" id="UP000476411"/>
    </source>
</evidence>
<dbReference type="FunFam" id="3.40.50.300:FF:001320">
    <property type="entry name" value="Heme ABC transporter ATP-binding protein"/>
    <property type="match status" value="1"/>
</dbReference>
<organism evidence="5 6">
    <name type="scientific">Chitinophaga agri</name>
    <dbReference type="NCBI Taxonomy" id="2703787"/>
    <lineage>
        <taxon>Bacteria</taxon>
        <taxon>Pseudomonadati</taxon>
        <taxon>Bacteroidota</taxon>
        <taxon>Chitinophagia</taxon>
        <taxon>Chitinophagales</taxon>
        <taxon>Chitinophagaceae</taxon>
        <taxon>Chitinophaga</taxon>
    </lineage>
</organism>
<dbReference type="SMART" id="SM00382">
    <property type="entry name" value="AAA"/>
    <property type="match status" value="2"/>
</dbReference>
<keyword evidence="1" id="KW-0547">Nucleotide-binding</keyword>
<evidence type="ECO:0000256" key="2">
    <source>
        <dbReference type="ARBA" id="ARBA00022840"/>
    </source>
</evidence>
<name>A0A6B9ZD18_9BACT</name>
<dbReference type="GO" id="GO:0005524">
    <property type="term" value="F:ATP binding"/>
    <property type="evidence" value="ECO:0007669"/>
    <property type="project" value="UniProtKB-KW"/>
</dbReference>
<dbReference type="PROSITE" id="PS00211">
    <property type="entry name" value="ABC_TRANSPORTER_1"/>
    <property type="match status" value="1"/>
</dbReference>
<dbReference type="InterPro" id="IPR003593">
    <property type="entry name" value="AAA+_ATPase"/>
</dbReference>
<evidence type="ECO:0000256" key="1">
    <source>
        <dbReference type="ARBA" id="ARBA00022741"/>
    </source>
</evidence>
<dbReference type="InterPro" id="IPR017871">
    <property type="entry name" value="ABC_transporter-like_CS"/>
</dbReference>
<evidence type="ECO:0000259" key="4">
    <source>
        <dbReference type="PROSITE" id="PS50893"/>
    </source>
</evidence>
<evidence type="ECO:0000256" key="3">
    <source>
        <dbReference type="SAM" id="Coils"/>
    </source>
</evidence>
<feature type="domain" description="ABC transporter" evidence="4">
    <location>
        <begin position="339"/>
        <end position="529"/>
    </location>
</feature>
<feature type="coiled-coil region" evidence="3">
    <location>
        <begin position="296"/>
        <end position="323"/>
    </location>
</feature>
<gene>
    <name evidence="5" type="ORF">GWR21_07270</name>
</gene>
<dbReference type="SUPFAM" id="SSF52540">
    <property type="entry name" value="P-loop containing nucleoside triphosphate hydrolases"/>
    <property type="match status" value="2"/>
</dbReference>